<evidence type="ECO:0000313" key="4">
    <source>
        <dbReference type="EMBL" id="SLN29056.1"/>
    </source>
</evidence>
<dbReference type="OrthoDB" id="49685at2"/>
<reference evidence="4 5" key="1">
    <citation type="submission" date="2017-03" db="EMBL/GenBank/DDBJ databases">
        <authorList>
            <person name="Afonso C.L."/>
            <person name="Miller P.J."/>
            <person name="Scott M.A."/>
            <person name="Spackman E."/>
            <person name="Goraichik I."/>
            <person name="Dimitrov K.M."/>
            <person name="Suarez D.L."/>
            <person name="Swayne D.E."/>
        </authorList>
    </citation>
    <scope>NUCLEOTIDE SEQUENCE [LARGE SCALE GENOMIC DNA]</scope>
    <source>
        <strain evidence="4 5">CECT 7023</strain>
    </source>
</reference>
<keyword evidence="5" id="KW-1185">Reference proteome</keyword>
<dbReference type="AlphaFoldDB" id="A0A1Y5S3Q6"/>
<dbReference type="Proteomes" id="UP000193900">
    <property type="component" value="Unassembled WGS sequence"/>
</dbReference>
<proteinExistence type="predicted"/>
<dbReference type="Gene3D" id="3.30.420.40">
    <property type="match status" value="2"/>
</dbReference>
<keyword evidence="2" id="KW-1133">Transmembrane helix</keyword>
<feature type="transmembrane region" description="Helical" evidence="2">
    <location>
        <begin position="370"/>
        <end position="394"/>
    </location>
</feature>
<name>A0A1Y5S3Q6_9RHOB</name>
<dbReference type="GO" id="GO:0009384">
    <property type="term" value="F:N-acylmannosamine kinase activity"/>
    <property type="evidence" value="ECO:0007669"/>
    <property type="project" value="TreeGrafter"/>
</dbReference>
<feature type="region of interest" description="Disordered" evidence="1">
    <location>
        <begin position="1"/>
        <end position="25"/>
    </location>
</feature>
<dbReference type="SUPFAM" id="SSF46785">
    <property type="entry name" value="Winged helix' DNA-binding domain"/>
    <property type="match status" value="1"/>
</dbReference>
<dbReference type="SUPFAM" id="SSF53067">
    <property type="entry name" value="Actin-like ATPase domain"/>
    <property type="match status" value="1"/>
</dbReference>
<dbReference type="InterPro" id="IPR036390">
    <property type="entry name" value="WH_DNA-bd_sf"/>
</dbReference>
<evidence type="ECO:0000259" key="3">
    <source>
        <dbReference type="Pfam" id="PF01047"/>
    </source>
</evidence>
<dbReference type="PANTHER" id="PTHR18964">
    <property type="entry name" value="ROK (REPRESSOR, ORF, KINASE) FAMILY"/>
    <property type="match status" value="1"/>
</dbReference>
<dbReference type="RefSeq" id="WP_159458444.1">
    <property type="nucleotide sequence ID" value="NZ_FWFZ01000003.1"/>
</dbReference>
<evidence type="ECO:0000256" key="2">
    <source>
        <dbReference type="SAM" id="Phobius"/>
    </source>
</evidence>
<gene>
    <name evidence="4" type="ORF">ROA7023_01005</name>
</gene>
<keyword evidence="4" id="KW-0418">Kinase</keyword>
<feature type="domain" description="HTH marR-type" evidence="3">
    <location>
        <begin position="26"/>
        <end position="72"/>
    </location>
</feature>
<dbReference type="GO" id="GO:0003700">
    <property type="term" value="F:DNA-binding transcription factor activity"/>
    <property type="evidence" value="ECO:0007669"/>
    <property type="project" value="InterPro"/>
</dbReference>
<sequence length="412" mass="43172">MLSDRGEIRKKSWLPDGATPRNVRNHNERLVLTTIRNSGPIPSSEIGRRTNLSAQTASVITRSLEGEGLLRRGEPVRGKIGKPSTPMALAPDGALSFGLLIGRRGADLLLMDLIGRVRAHLDTHYPYPTPARIIDFVTDGVSRLTADLPATQRGRISGLGVGAPNELWNWLDIVGAAPEEMAAWREIDLAAVLHDVVGLPVQLGNDATLACYGEQVFGVASSHRNYGYFHVGHFVGGGIVLNGSVESGPTGNAGAFGSIIVGDPTATDNQLIHAASLHVLERMLSAKGLPAPDRYGQSDAWQVDDAVLADWLEMTATALATAAISVTAILDISTVVIDGSFPGAVRARLVDLVTAKMATADTRGIRAPRVLAGALGAMAGALGAMAGALGSAYLPMATQYFIEGLDLSAPGT</sequence>
<keyword evidence="2" id="KW-0472">Membrane</keyword>
<dbReference type="Pfam" id="PF01047">
    <property type="entry name" value="MarR"/>
    <property type="match status" value="1"/>
</dbReference>
<dbReference type="InterPro" id="IPR000600">
    <property type="entry name" value="ROK"/>
</dbReference>
<dbReference type="EMBL" id="FWFZ01000003">
    <property type="protein sequence ID" value="SLN29056.1"/>
    <property type="molecule type" value="Genomic_DNA"/>
</dbReference>
<dbReference type="GO" id="GO:0019262">
    <property type="term" value="P:N-acetylneuraminate catabolic process"/>
    <property type="evidence" value="ECO:0007669"/>
    <property type="project" value="TreeGrafter"/>
</dbReference>
<protein>
    <submittedName>
        <fullName evidence="4">N-acetylmannosamine kinase</fullName>
    </submittedName>
</protein>
<dbReference type="Gene3D" id="1.10.10.10">
    <property type="entry name" value="Winged helix-like DNA-binding domain superfamily/Winged helix DNA-binding domain"/>
    <property type="match status" value="1"/>
</dbReference>
<evidence type="ECO:0000313" key="5">
    <source>
        <dbReference type="Proteomes" id="UP000193900"/>
    </source>
</evidence>
<organism evidence="4 5">
    <name type="scientific">Roseisalinus antarcticus</name>
    <dbReference type="NCBI Taxonomy" id="254357"/>
    <lineage>
        <taxon>Bacteria</taxon>
        <taxon>Pseudomonadati</taxon>
        <taxon>Pseudomonadota</taxon>
        <taxon>Alphaproteobacteria</taxon>
        <taxon>Rhodobacterales</taxon>
        <taxon>Roseobacteraceae</taxon>
        <taxon>Roseisalinus</taxon>
    </lineage>
</organism>
<dbReference type="CDD" id="cd23763">
    <property type="entry name" value="ASKHA_ATPase_ROK"/>
    <property type="match status" value="1"/>
</dbReference>
<dbReference type="PANTHER" id="PTHR18964:SF169">
    <property type="entry name" value="N-ACETYLMANNOSAMINE KINASE"/>
    <property type="match status" value="1"/>
</dbReference>
<dbReference type="InterPro" id="IPR043129">
    <property type="entry name" value="ATPase_NBD"/>
</dbReference>
<dbReference type="InterPro" id="IPR000835">
    <property type="entry name" value="HTH_MarR-typ"/>
</dbReference>
<evidence type="ECO:0000256" key="1">
    <source>
        <dbReference type="SAM" id="MobiDB-lite"/>
    </source>
</evidence>
<dbReference type="InterPro" id="IPR036388">
    <property type="entry name" value="WH-like_DNA-bd_sf"/>
</dbReference>
<keyword evidence="4" id="KW-0808">Transferase</keyword>
<keyword evidence="2" id="KW-0812">Transmembrane</keyword>
<dbReference type="Pfam" id="PF00480">
    <property type="entry name" value="ROK"/>
    <property type="match status" value="1"/>
</dbReference>
<accession>A0A1Y5S3Q6</accession>
<feature type="compositionally biased region" description="Basic and acidic residues" evidence="1">
    <location>
        <begin position="1"/>
        <end position="10"/>
    </location>
</feature>